<accession>X1JTS8</accession>
<organism evidence="1">
    <name type="scientific">marine sediment metagenome</name>
    <dbReference type="NCBI Taxonomy" id="412755"/>
    <lineage>
        <taxon>unclassified sequences</taxon>
        <taxon>metagenomes</taxon>
        <taxon>ecological metagenomes</taxon>
    </lineage>
</organism>
<gene>
    <name evidence="1" type="ORF">S03H2_70932</name>
</gene>
<name>X1JTS8_9ZZZZ</name>
<dbReference type="AlphaFoldDB" id="X1JTS8"/>
<proteinExistence type="predicted"/>
<comment type="caution">
    <text evidence="1">The sequence shown here is derived from an EMBL/GenBank/DDBJ whole genome shotgun (WGS) entry which is preliminary data.</text>
</comment>
<protein>
    <submittedName>
        <fullName evidence="1">Uncharacterized protein</fullName>
    </submittedName>
</protein>
<sequence>MKKILIFCPSYTSLLPALGIIEKNKMEDIVLIKIDKSKTLIQAKKTRLKFW</sequence>
<reference evidence="1" key="1">
    <citation type="journal article" date="2014" name="Front. Microbiol.">
        <title>High frequency of phylogenetically diverse reductive dehalogenase-homologous genes in deep subseafloor sedimentary metagenomes.</title>
        <authorList>
            <person name="Kawai M."/>
            <person name="Futagami T."/>
            <person name="Toyoda A."/>
            <person name="Takaki Y."/>
            <person name="Nishi S."/>
            <person name="Hori S."/>
            <person name="Arai W."/>
            <person name="Tsubouchi T."/>
            <person name="Morono Y."/>
            <person name="Uchiyama I."/>
            <person name="Ito T."/>
            <person name="Fujiyama A."/>
            <person name="Inagaki F."/>
            <person name="Takami H."/>
        </authorList>
    </citation>
    <scope>NUCLEOTIDE SEQUENCE</scope>
    <source>
        <strain evidence="1">Expedition CK06-06</strain>
    </source>
</reference>
<evidence type="ECO:0000313" key="1">
    <source>
        <dbReference type="EMBL" id="GAH98151.1"/>
    </source>
</evidence>
<dbReference type="EMBL" id="BARU01047300">
    <property type="protein sequence ID" value="GAH98151.1"/>
    <property type="molecule type" value="Genomic_DNA"/>
</dbReference>